<feature type="compositionally biased region" description="Polar residues" evidence="1">
    <location>
        <begin position="7"/>
        <end position="21"/>
    </location>
</feature>
<reference evidence="3" key="1">
    <citation type="journal article" date="2015" name="Genome Announc.">
        <title>Draft whole-genome sequence of the biocontrol agent Trichoderma harzianum T6776.</title>
        <authorList>
            <person name="Baroncelli R."/>
            <person name="Piaggeschi G."/>
            <person name="Fiorini L."/>
            <person name="Bertolini E."/>
            <person name="Zapparata A."/>
            <person name="Pe M.E."/>
            <person name="Sarrocco S."/>
            <person name="Vannacci G."/>
        </authorList>
    </citation>
    <scope>NUCLEOTIDE SEQUENCE [LARGE SCALE GENOMIC DNA]</scope>
    <source>
        <strain evidence="3">T6776</strain>
    </source>
</reference>
<protein>
    <submittedName>
        <fullName evidence="2">Uncharacterized protein</fullName>
    </submittedName>
</protein>
<gene>
    <name evidence="2" type="ORF">THAR02_01567</name>
</gene>
<evidence type="ECO:0000313" key="2">
    <source>
        <dbReference type="EMBL" id="KKP06322.1"/>
    </source>
</evidence>
<feature type="region of interest" description="Disordered" evidence="1">
    <location>
        <begin position="1"/>
        <end position="21"/>
    </location>
</feature>
<dbReference type="OrthoDB" id="5428890at2759"/>
<sequence length="268" mass="30135">MEDIQLDTLSSNPPSANVSGVTDINDSHPALLYALSGIRNSQTEEVSYAITHILYILQQRRPKLDEEVVHPDFYPCNSPSQRLVKACVEIIASLRQNPRYSIQTLLENLQKERIIETTSDKDTQNKMSEAIFAVVLTLTHIATPSKDTALSSAFWIDKQGAHFPTYRSVTWEMGNRPIDEMLGSLGEILPRSMVRDNREILGDQSALDKLHVSTLNAAALKRIAGMQFIWVDSFTAHLDLNPHVPALYLFRCPSYCKLMSTDESFLSL</sequence>
<accession>A0A0G0A1W9</accession>
<comment type="caution">
    <text evidence="2">The sequence shown here is derived from an EMBL/GenBank/DDBJ whole genome shotgun (WGS) entry which is preliminary data.</text>
</comment>
<evidence type="ECO:0000256" key="1">
    <source>
        <dbReference type="SAM" id="MobiDB-lite"/>
    </source>
</evidence>
<dbReference type="AlphaFoldDB" id="A0A0G0A1W9"/>
<organism evidence="2 3">
    <name type="scientific">Trichoderma harzianum</name>
    <name type="common">Hypocrea lixii</name>
    <dbReference type="NCBI Taxonomy" id="5544"/>
    <lineage>
        <taxon>Eukaryota</taxon>
        <taxon>Fungi</taxon>
        <taxon>Dikarya</taxon>
        <taxon>Ascomycota</taxon>
        <taxon>Pezizomycotina</taxon>
        <taxon>Sordariomycetes</taxon>
        <taxon>Hypocreomycetidae</taxon>
        <taxon>Hypocreales</taxon>
        <taxon>Hypocreaceae</taxon>
        <taxon>Trichoderma</taxon>
    </lineage>
</organism>
<evidence type="ECO:0000313" key="3">
    <source>
        <dbReference type="Proteomes" id="UP000034112"/>
    </source>
</evidence>
<dbReference type="EMBL" id="JOKZ01000028">
    <property type="protein sequence ID" value="KKP06322.1"/>
    <property type="molecule type" value="Genomic_DNA"/>
</dbReference>
<name>A0A0G0A1W9_TRIHA</name>
<dbReference type="Proteomes" id="UP000034112">
    <property type="component" value="Unassembled WGS sequence"/>
</dbReference>
<proteinExistence type="predicted"/>